<sequence length="239" mass="26996">MAPGHDSSKEVLLDRALTGVQDYLDGNIDQTQLRETVDKFEKLSEYEQLPTVPISSLSLKEIEKVLGLKFDRKDQELQHVPELQLPPNLVRTLELIDRASGRSPQSEVSIRWVINALLLHAHEIATTDHPNTQPLNIQMEKTYTHSPVTWKKTKVKLSVCPYYKIWCGEDGEDICLNVLIVKARNLDIESGVAQALGSMGCIHRKRKIAKRDATVYGMASNGTSFSFLKISNDSKWSKR</sequence>
<gene>
    <name evidence="1" type="ORF">PENVUL_c002G05482</name>
</gene>
<evidence type="ECO:0000313" key="1">
    <source>
        <dbReference type="EMBL" id="OQE11825.1"/>
    </source>
</evidence>
<evidence type="ECO:0000313" key="2">
    <source>
        <dbReference type="Proteomes" id="UP000191518"/>
    </source>
</evidence>
<organism evidence="1 2">
    <name type="scientific">Penicillium vulpinum</name>
    <dbReference type="NCBI Taxonomy" id="29845"/>
    <lineage>
        <taxon>Eukaryota</taxon>
        <taxon>Fungi</taxon>
        <taxon>Dikarya</taxon>
        <taxon>Ascomycota</taxon>
        <taxon>Pezizomycotina</taxon>
        <taxon>Eurotiomycetes</taxon>
        <taxon>Eurotiomycetidae</taxon>
        <taxon>Eurotiales</taxon>
        <taxon>Aspergillaceae</taxon>
        <taxon>Penicillium</taxon>
    </lineage>
</organism>
<dbReference type="Proteomes" id="UP000191518">
    <property type="component" value="Unassembled WGS sequence"/>
</dbReference>
<dbReference type="EMBL" id="MDYP01000002">
    <property type="protein sequence ID" value="OQE11825.1"/>
    <property type="molecule type" value="Genomic_DNA"/>
</dbReference>
<keyword evidence="2" id="KW-1185">Reference proteome</keyword>
<protein>
    <submittedName>
        <fullName evidence="1">Uncharacterized protein</fullName>
    </submittedName>
</protein>
<accession>A0A1V6SCS0</accession>
<name>A0A1V6SCS0_9EURO</name>
<proteinExistence type="predicted"/>
<reference evidence="2" key="1">
    <citation type="journal article" date="2017" name="Nat. Microbiol.">
        <title>Global analysis of biosynthetic gene clusters reveals vast potential of secondary metabolite production in Penicillium species.</title>
        <authorList>
            <person name="Nielsen J.C."/>
            <person name="Grijseels S."/>
            <person name="Prigent S."/>
            <person name="Ji B."/>
            <person name="Dainat J."/>
            <person name="Nielsen K.F."/>
            <person name="Frisvad J.C."/>
            <person name="Workman M."/>
            <person name="Nielsen J."/>
        </authorList>
    </citation>
    <scope>NUCLEOTIDE SEQUENCE [LARGE SCALE GENOMIC DNA]</scope>
    <source>
        <strain evidence="2">IBT 29486</strain>
    </source>
</reference>
<dbReference type="AlphaFoldDB" id="A0A1V6SCS0"/>
<comment type="caution">
    <text evidence="1">The sequence shown here is derived from an EMBL/GenBank/DDBJ whole genome shotgun (WGS) entry which is preliminary data.</text>
</comment>